<feature type="chain" id="PRO_5031327415" description="Secreted protein" evidence="1">
    <location>
        <begin position="22"/>
        <end position="186"/>
    </location>
</feature>
<evidence type="ECO:0000313" key="2">
    <source>
        <dbReference type="EMBL" id="MBA1838111.1"/>
    </source>
</evidence>
<feature type="signal peptide" evidence="1">
    <location>
        <begin position="1"/>
        <end position="21"/>
    </location>
</feature>
<accession>A0A7V8UVI3</accession>
<protein>
    <recommendedName>
        <fullName evidence="4">Secreted protein</fullName>
    </recommendedName>
</protein>
<evidence type="ECO:0000313" key="3">
    <source>
        <dbReference type="Proteomes" id="UP000577408"/>
    </source>
</evidence>
<dbReference type="RefSeq" id="WP_181192803.1">
    <property type="nucleotide sequence ID" value="NZ_JABFED010000007.1"/>
</dbReference>
<comment type="caution">
    <text evidence="2">The sequence shown here is derived from an EMBL/GenBank/DDBJ whole genome shotgun (WGS) entry which is preliminary data.</text>
</comment>
<keyword evidence="3" id="KW-1185">Reference proteome</keyword>
<dbReference type="Proteomes" id="UP000577408">
    <property type="component" value="Unassembled WGS sequence"/>
</dbReference>
<evidence type="ECO:0008006" key="4">
    <source>
        <dbReference type="Google" id="ProtNLM"/>
    </source>
</evidence>
<keyword evidence="1" id="KW-0732">Signal</keyword>
<name>A0A7V8UVI3_9CORY</name>
<organism evidence="2 3">
    <name type="scientific">Corynebacterium wankanglinii</name>
    <dbReference type="NCBI Taxonomy" id="2735136"/>
    <lineage>
        <taxon>Bacteria</taxon>
        <taxon>Bacillati</taxon>
        <taxon>Actinomycetota</taxon>
        <taxon>Actinomycetes</taxon>
        <taxon>Mycobacteriales</taxon>
        <taxon>Corynebacteriaceae</taxon>
        <taxon>Corynebacterium</taxon>
    </lineage>
</organism>
<dbReference type="EMBL" id="JABFED010000007">
    <property type="protein sequence ID" value="MBA1838111.1"/>
    <property type="molecule type" value="Genomic_DNA"/>
</dbReference>
<dbReference type="AlphaFoldDB" id="A0A7V8UVI3"/>
<gene>
    <name evidence="2" type="ORF">HMA55_09480</name>
</gene>
<reference evidence="2 3" key="1">
    <citation type="submission" date="2020-05" db="EMBL/GenBank/DDBJ databases">
        <title>Descriptions of Corynebacterium xxxx sp. nov., Corynebacterium yyyy sp. nov. and Corynebacterium zzzz sp. nov.</title>
        <authorList>
            <person name="Zhang G."/>
        </authorList>
    </citation>
    <scope>NUCLEOTIDE SEQUENCE [LARGE SCALE GENOMIC DNA]</scope>
    <source>
        <strain evidence="3">zg-913</strain>
    </source>
</reference>
<sequence>MKKLVPALVACLAFSAAPAHAAPYEFELPQRWNEELAPGSHCATPGRTDTYVDATRRWFKQTDAASVGNDTEGAVPVEQTVKEKRVQTLEVSGTFTPKGDLVKNVSRAYGWKYVHQVTWSLNQVVGPYSLDAGKHGRLVWGFIMLDGDAQDVKCSADQVWEPIGTPYDFSVPEARYSELRVEEASL</sequence>
<evidence type="ECO:0000256" key="1">
    <source>
        <dbReference type="SAM" id="SignalP"/>
    </source>
</evidence>
<proteinExistence type="predicted"/>